<dbReference type="InterPro" id="IPR024402">
    <property type="entry name" value="DUF2726"/>
</dbReference>
<sequence>MDIEKVSILMKNLSKESDTKKETDIEGTKQDKSGYVSEEVVEIESQSYDKREYFFSVAELKFFEILKEIIGDNYYIFPKVRICDIVNSKEKRNYSQFNRIKSKHVDFLICTKSPIKSKIVVELDDSSHNYQSRIERDKFVDEVFASAGIPIVHVKVKSFYDKEALIKELQKAYKTKYILVKKNKLSQDKGAIFKGAEGCSFMFVLILFISFFIFFV</sequence>
<organism evidence="3 4">
    <name type="scientific">Candidatus Falkowbacteria bacterium HGW-Falkowbacteria-1</name>
    <dbReference type="NCBI Taxonomy" id="2013768"/>
    <lineage>
        <taxon>Bacteria</taxon>
        <taxon>Candidatus Falkowiibacteriota</taxon>
    </lineage>
</organism>
<keyword evidence="1" id="KW-0812">Transmembrane</keyword>
<evidence type="ECO:0000259" key="2">
    <source>
        <dbReference type="Pfam" id="PF10881"/>
    </source>
</evidence>
<evidence type="ECO:0000313" key="3">
    <source>
        <dbReference type="EMBL" id="PKM91158.1"/>
    </source>
</evidence>
<reference evidence="3 4" key="1">
    <citation type="journal article" date="2017" name="ISME J.">
        <title>Potential for microbial H2 and metal transformations associated with novel bacteria and archaea in deep terrestrial subsurface sediments.</title>
        <authorList>
            <person name="Hernsdorf A.W."/>
            <person name="Amano Y."/>
            <person name="Miyakawa K."/>
            <person name="Ise K."/>
            <person name="Suzuki Y."/>
            <person name="Anantharaman K."/>
            <person name="Probst A."/>
            <person name="Burstein D."/>
            <person name="Thomas B.C."/>
            <person name="Banfield J.F."/>
        </authorList>
    </citation>
    <scope>NUCLEOTIDE SEQUENCE [LARGE SCALE GENOMIC DNA]</scope>
    <source>
        <strain evidence="3">HGW-Falkowbacteria-1</strain>
    </source>
</reference>
<keyword evidence="1" id="KW-1133">Transmembrane helix</keyword>
<evidence type="ECO:0000256" key="1">
    <source>
        <dbReference type="SAM" id="Phobius"/>
    </source>
</evidence>
<keyword evidence="1" id="KW-0472">Membrane</keyword>
<dbReference type="AlphaFoldDB" id="A0A2N2E8X6"/>
<comment type="caution">
    <text evidence="3">The sequence shown here is derived from an EMBL/GenBank/DDBJ whole genome shotgun (WGS) entry which is preliminary data.</text>
</comment>
<feature type="transmembrane region" description="Helical" evidence="1">
    <location>
        <begin position="191"/>
        <end position="215"/>
    </location>
</feature>
<gene>
    <name evidence="3" type="ORF">CVU82_03860</name>
</gene>
<feature type="domain" description="DUF2726" evidence="2">
    <location>
        <begin position="53"/>
        <end position="171"/>
    </location>
</feature>
<accession>A0A2N2E8X6</accession>
<dbReference type="EMBL" id="PHAI01000003">
    <property type="protein sequence ID" value="PKM91158.1"/>
    <property type="molecule type" value="Genomic_DNA"/>
</dbReference>
<proteinExistence type="predicted"/>
<dbReference type="Proteomes" id="UP000233517">
    <property type="component" value="Unassembled WGS sequence"/>
</dbReference>
<dbReference type="Gene3D" id="3.40.960.10">
    <property type="entry name" value="VSR Endonuclease"/>
    <property type="match status" value="1"/>
</dbReference>
<protein>
    <recommendedName>
        <fullName evidence="2">DUF2726 domain-containing protein</fullName>
    </recommendedName>
</protein>
<evidence type="ECO:0000313" key="4">
    <source>
        <dbReference type="Proteomes" id="UP000233517"/>
    </source>
</evidence>
<dbReference type="Pfam" id="PF10881">
    <property type="entry name" value="DUF2726"/>
    <property type="match status" value="1"/>
</dbReference>
<name>A0A2N2E8X6_9BACT</name>